<feature type="compositionally biased region" description="Basic residues" evidence="1">
    <location>
        <begin position="1"/>
        <end position="11"/>
    </location>
</feature>
<dbReference type="PANTHER" id="PTHR35481">
    <property type="entry name" value="DNA-DIRECTED RNA POLYMERASE SUBUNIT ALPHA"/>
    <property type="match status" value="1"/>
</dbReference>
<comment type="caution">
    <text evidence="3">The sequence shown here is derived from an EMBL/GenBank/DDBJ whole genome shotgun (WGS) entry which is preliminary data.</text>
</comment>
<dbReference type="EMBL" id="CAMAPF010000012">
    <property type="protein sequence ID" value="CAH9067283.1"/>
    <property type="molecule type" value="Genomic_DNA"/>
</dbReference>
<organism evidence="3 4">
    <name type="scientific">Cuscuta epithymum</name>
    <dbReference type="NCBI Taxonomy" id="186058"/>
    <lineage>
        <taxon>Eukaryota</taxon>
        <taxon>Viridiplantae</taxon>
        <taxon>Streptophyta</taxon>
        <taxon>Embryophyta</taxon>
        <taxon>Tracheophyta</taxon>
        <taxon>Spermatophyta</taxon>
        <taxon>Magnoliopsida</taxon>
        <taxon>eudicotyledons</taxon>
        <taxon>Gunneridae</taxon>
        <taxon>Pentapetalae</taxon>
        <taxon>asterids</taxon>
        <taxon>lamiids</taxon>
        <taxon>Solanales</taxon>
        <taxon>Convolvulaceae</taxon>
        <taxon>Cuscuteae</taxon>
        <taxon>Cuscuta</taxon>
        <taxon>Cuscuta subgen. Cuscuta</taxon>
    </lineage>
</organism>
<evidence type="ECO:0000313" key="4">
    <source>
        <dbReference type="Proteomes" id="UP001152523"/>
    </source>
</evidence>
<accession>A0AAV0C7P8</accession>
<evidence type="ECO:0000256" key="1">
    <source>
        <dbReference type="SAM" id="MobiDB-lite"/>
    </source>
</evidence>
<dbReference type="PANTHER" id="PTHR35481:SF1">
    <property type="entry name" value="DNA-DIRECTED RNA POLYMERASE SUBUNIT ALPHA"/>
    <property type="match status" value="1"/>
</dbReference>
<evidence type="ECO:0000259" key="2">
    <source>
        <dbReference type="Pfam" id="PF25475"/>
    </source>
</evidence>
<feature type="compositionally biased region" description="Low complexity" evidence="1">
    <location>
        <begin position="12"/>
        <end position="39"/>
    </location>
</feature>
<keyword evidence="4" id="KW-1185">Reference proteome</keyword>
<dbReference type="AlphaFoldDB" id="A0AAV0C7P8"/>
<dbReference type="Pfam" id="PF25475">
    <property type="entry name" value="DUF7903"/>
    <property type="match status" value="1"/>
</dbReference>
<proteinExistence type="predicted"/>
<protein>
    <recommendedName>
        <fullName evidence="2">DUF7903 domain-containing protein</fullName>
    </recommendedName>
</protein>
<dbReference type="Proteomes" id="UP001152523">
    <property type="component" value="Unassembled WGS sequence"/>
</dbReference>
<feature type="region of interest" description="Disordered" evidence="1">
    <location>
        <begin position="1"/>
        <end position="46"/>
    </location>
</feature>
<feature type="domain" description="DUF7903" evidence="2">
    <location>
        <begin position="44"/>
        <end position="397"/>
    </location>
</feature>
<gene>
    <name evidence="3" type="ORF">CEPIT_LOCUS2548</name>
</gene>
<sequence length="402" mass="45616">MAYIPPHKRHSSSSPAPESLLPPHFRKNLSLSDRNSNSRSTRKDKGSKLIYADNAISKWFVVGLPNSDKEDESSRNLSALTRFEPVSLGSFAKKSGETPLVLVLKDDSAEREDAFVEKPWVFVVENVKQDLLAALDRVKSEILENELDGVKPTLVARVGRVLFHGNLSYLHSWTESSLRTSKRSFYTNVPLSYMEHLTNEIVQKVGLDFEGDKELYHVKISDNLQPDSTISCKCAVRKDCKSIELYKIEFNQVRPLVVDMSFLRKSLDLRLMLTTKRIVISLTDDEEDCIKALISCAILDPDVKGGLRWPLGKDTLGGRYTIVGVWHTSAKTYRSSSFRLKVRRADRFDFRTSSGEVSGEVILKMHGVVALMQKQTFENDKVVQLLGDDLKFIWDHFMCINK</sequence>
<evidence type="ECO:0000313" key="3">
    <source>
        <dbReference type="EMBL" id="CAH9067283.1"/>
    </source>
</evidence>
<reference evidence="3" key="1">
    <citation type="submission" date="2022-07" db="EMBL/GenBank/DDBJ databases">
        <authorList>
            <person name="Macas J."/>
            <person name="Novak P."/>
            <person name="Neumann P."/>
        </authorList>
    </citation>
    <scope>NUCLEOTIDE SEQUENCE</scope>
</reference>
<dbReference type="InterPro" id="IPR057225">
    <property type="entry name" value="DUF7903"/>
</dbReference>
<name>A0AAV0C7P8_9ASTE</name>